<dbReference type="Proteomes" id="UP000692954">
    <property type="component" value="Unassembled WGS sequence"/>
</dbReference>
<comment type="caution">
    <text evidence="1">The sequence shown here is derived from an EMBL/GenBank/DDBJ whole genome shotgun (WGS) entry which is preliminary data.</text>
</comment>
<evidence type="ECO:0000313" key="1">
    <source>
        <dbReference type="EMBL" id="CAD8119106.1"/>
    </source>
</evidence>
<protein>
    <submittedName>
        <fullName evidence="1">Uncharacterized protein</fullName>
    </submittedName>
</protein>
<gene>
    <name evidence="1" type="ORF">PSON_ATCC_30995.1.T1190188</name>
</gene>
<sequence>MKKQQVNRIKIYYPSLSCQSNKIKSSQNKAFLILEQKSWAQQKIDVASDKKIVQFVQAFKEYGYNWLQFCQVHRQW</sequence>
<name>A0A8S1QTL4_9CILI</name>
<dbReference type="AlphaFoldDB" id="A0A8S1QTL4"/>
<evidence type="ECO:0000313" key="2">
    <source>
        <dbReference type="Proteomes" id="UP000692954"/>
    </source>
</evidence>
<proteinExistence type="predicted"/>
<reference evidence="1" key="1">
    <citation type="submission" date="2021-01" db="EMBL/GenBank/DDBJ databases">
        <authorList>
            <consortium name="Genoscope - CEA"/>
            <person name="William W."/>
        </authorList>
    </citation>
    <scope>NUCLEOTIDE SEQUENCE</scope>
</reference>
<keyword evidence="2" id="KW-1185">Reference proteome</keyword>
<organism evidence="1 2">
    <name type="scientific">Paramecium sonneborni</name>
    <dbReference type="NCBI Taxonomy" id="65129"/>
    <lineage>
        <taxon>Eukaryota</taxon>
        <taxon>Sar</taxon>
        <taxon>Alveolata</taxon>
        <taxon>Ciliophora</taxon>
        <taxon>Intramacronucleata</taxon>
        <taxon>Oligohymenophorea</taxon>
        <taxon>Peniculida</taxon>
        <taxon>Parameciidae</taxon>
        <taxon>Paramecium</taxon>
    </lineage>
</organism>
<accession>A0A8S1QTL4</accession>
<dbReference type="EMBL" id="CAJJDN010000119">
    <property type="protein sequence ID" value="CAD8119106.1"/>
    <property type="molecule type" value="Genomic_DNA"/>
</dbReference>